<evidence type="ECO:0000313" key="2">
    <source>
        <dbReference type="Proteomes" id="UP000190641"/>
    </source>
</evidence>
<evidence type="ECO:0000313" key="1">
    <source>
        <dbReference type="EMBL" id="OOR72277.1"/>
    </source>
</evidence>
<accession>A0A9X6B587</accession>
<proteinExistence type="predicted"/>
<dbReference type="Proteomes" id="UP000190641">
    <property type="component" value="Unassembled WGS sequence"/>
</dbReference>
<gene>
    <name evidence="1" type="ORF">BLX06_25770</name>
</gene>
<dbReference type="AlphaFoldDB" id="A0A9X6B587"/>
<comment type="caution">
    <text evidence="1">The sequence shown here is derived from an EMBL/GenBank/DDBJ whole genome shotgun (WGS) entry which is preliminary data.</text>
</comment>
<sequence length="151" mass="18053">MLYSELTFSLQQSFRSDLFKVLRYYLEDTNYACVTENTPIMTDSFVAMLVVYFQGSNLFLKWELMGFEIDIISCKKILHEIETAMRQRNSTLKQRNYFYSLLRDIGIQENIPRDLLCLKKRLLELEMLKLQQETKKECPNPMQKIKILQNM</sequence>
<dbReference type="EMBL" id="MUAU01000129">
    <property type="protein sequence ID" value="OOR72277.1"/>
    <property type="molecule type" value="Genomic_DNA"/>
</dbReference>
<reference evidence="1 2" key="1">
    <citation type="submission" date="2017-01" db="EMBL/GenBank/DDBJ databases">
        <title>Bacillus cereus isolates.</title>
        <authorList>
            <person name="Beno S.M."/>
        </authorList>
    </citation>
    <scope>NUCLEOTIDE SEQUENCE [LARGE SCALE GENOMIC DNA]</scope>
    <source>
        <strain evidence="1 2">FSL K6-1030</strain>
    </source>
</reference>
<dbReference type="RefSeq" id="WP_078187331.1">
    <property type="nucleotide sequence ID" value="NZ_MUAU01000129.1"/>
</dbReference>
<protein>
    <submittedName>
        <fullName evidence="1">Uncharacterized protein</fullName>
    </submittedName>
</protein>
<name>A0A9X6B587_BACCE</name>
<organism evidence="1 2">
    <name type="scientific">Bacillus cereus</name>
    <dbReference type="NCBI Taxonomy" id="1396"/>
    <lineage>
        <taxon>Bacteria</taxon>
        <taxon>Bacillati</taxon>
        <taxon>Bacillota</taxon>
        <taxon>Bacilli</taxon>
        <taxon>Bacillales</taxon>
        <taxon>Bacillaceae</taxon>
        <taxon>Bacillus</taxon>
        <taxon>Bacillus cereus group</taxon>
    </lineage>
</organism>